<proteinExistence type="predicted"/>
<name>A0A0D0BH88_9AGAR</name>
<protein>
    <submittedName>
        <fullName evidence="1">Uncharacterized protein</fullName>
    </submittedName>
</protein>
<organism evidence="1 2">
    <name type="scientific">Collybiopsis luxurians FD-317 M1</name>
    <dbReference type="NCBI Taxonomy" id="944289"/>
    <lineage>
        <taxon>Eukaryota</taxon>
        <taxon>Fungi</taxon>
        <taxon>Dikarya</taxon>
        <taxon>Basidiomycota</taxon>
        <taxon>Agaricomycotina</taxon>
        <taxon>Agaricomycetes</taxon>
        <taxon>Agaricomycetidae</taxon>
        <taxon>Agaricales</taxon>
        <taxon>Marasmiineae</taxon>
        <taxon>Omphalotaceae</taxon>
        <taxon>Collybiopsis</taxon>
        <taxon>Collybiopsis luxurians</taxon>
    </lineage>
</organism>
<sequence>MATANVKVSPVEASLVLLSALTLMDLLNNHELLPEDVDQDALQEALFNAPDPYDLHKTEHLDAVCAADLVDEDGRFVLWSSDCWAVSAFVKLDSPALQELIMPLKMSETASEKTVLLSNNIEEEEFDDSDLAL</sequence>
<dbReference type="OrthoDB" id="3060808at2759"/>
<accession>A0A0D0BH88</accession>
<keyword evidence="2" id="KW-1185">Reference proteome</keyword>
<reference evidence="1 2" key="1">
    <citation type="submission" date="2014-04" db="EMBL/GenBank/DDBJ databases">
        <title>Evolutionary Origins and Diversification of the Mycorrhizal Mutualists.</title>
        <authorList>
            <consortium name="DOE Joint Genome Institute"/>
            <consortium name="Mycorrhizal Genomics Consortium"/>
            <person name="Kohler A."/>
            <person name="Kuo A."/>
            <person name="Nagy L.G."/>
            <person name="Floudas D."/>
            <person name="Copeland A."/>
            <person name="Barry K.W."/>
            <person name="Cichocki N."/>
            <person name="Veneault-Fourrey C."/>
            <person name="LaButti K."/>
            <person name="Lindquist E.A."/>
            <person name="Lipzen A."/>
            <person name="Lundell T."/>
            <person name="Morin E."/>
            <person name="Murat C."/>
            <person name="Riley R."/>
            <person name="Ohm R."/>
            <person name="Sun H."/>
            <person name="Tunlid A."/>
            <person name="Henrissat B."/>
            <person name="Grigoriev I.V."/>
            <person name="Hibbett D.S."/>
            <person name="Martin F."/>
        </authorList>
    </citation>
    <scope>NUCLEOTIDE SEQUENCE [LARGE SCALE GENOMIC DNA]</scope>
    <source>
        <strain evidence="1 2">FD-317 M1</strain>
    </source>
</reference>
<gene>
    <name evidence="1" type="ORF">GYMLUDRAFT_57585</name>
</gene>
<evidence type="ECO:0000313" key="2">
    <source>
        <dbReference type="Proteomes" id="UP000053593"/>
    </source>
</evidence>
<dbReference type="EMBL" id="KN834764">
    <property type="protein sequence ID" value="KIK63360.1"/>
    <property type="molecule type" value="Genomic_DNA"/>
</dbReference>
<dbReference type="Proteomes" id="UP000053593">
    <property type="component" value="Unassembled WGS sequence"/>
</dbReference>
<dbReference type="AlphaFoldDB" id="A0A0D0BH88"/>
<dbReference type="HOGENOM" id="CLU_1906946_0_0_1"/>
<evidence type="ECO:0000313" key="1">
    <source>
        <dbReference type="EMBL" id="KIK63360.1"/>
    </source>
</evidence>